<evidence type="ECO:0008006" key="3">
    <source>
        <dbReference type="Google" id="ProtNLM"/>
    </source>
</evidence>
<proteinExistence type="predicted"/>
<dbReference type="EMBL" id="SEYY01000101">
    <property type="protein sequence ID" value="KAB7508008.1"/>
    <property type="molecule type" value="Genomic_DNA"/>
</dbReference>
<dbReference type="Proteomes" id="UP000326759">
    <property type="component" value="Unassembled WGS sequence"/>
</dbReference>
<evidence type="ECO:0000313" key="2">
    <source>
        <dbReference type="Proteomes" id="UP000326759"/>
    </source>
</evidence>
<comment type="caution">
    <text evidence="1">The sequence shown here is derived from an EMBL/GenBank/DDBJ whole genome shotgun (WGS) entry which is preliminary data.</text>
</comment>
<dbReference type="AlphaFoldDB" id="A0A5N5TPB4"/>
<reference evidence="1 2" key="1">
    <citation type="journal article" date="2019" name="PLoS Biol.">
        <title>Sex chromosomes control vertical transmission of feminizing Wolbachia symbionts in an isopod.</title>
        <authorList>
            <person name="Becking T."/>
            <person name="Chebbi M.A."/>
            <person name="Giraud I."/>
            <person name="Moumen B."/>
            <person name="Laverre T."/>
            <person name="Caubet Y."/>
            <person name="Peccoud J."/>
            <person name="Gilbert C."/>
            <person name="Cordaux R."/>
        </authorList>
    </citation>
    <scope>NUCLEOTIDE SEQUENCE [LARGE SCALE GENOMIC DNA]</scope>
    <source>
        <strain evidence="1">ANa2</strain>
        <tissue evidence="1">Whole body excluding digestive tract and cuticle</tissue>
    </source>
</reference>
<dbReference type="OrthoDB" id="10434370at2759"/>
<evidence type="ECO:0000313" key="1">
    <source>
        <dbReference type="EMBL" id="KAB7508008.1"/>
    </source>
</evidence>
<gene>
    <name evidence="1" type="ORF">Anas_01494</name>
</gene>
<accession>A0A5N5TPB4</accession>
<sequence>MFNRMYFTGDLNCIIDEESQLKIDALLTQRMDYGVKNAVLHCIKSNKIPTFKSLLKCSSALSKLGDASTIMYIQNIVKQNFKYLSEKENNLEHYLCEALFRSGNQDKALQCLAALIENCNNVKRVKETTCFLIRMMPQVSEDHQRQLAELLLEKYPELLREREEVVTNIVNKASSQSDHEILQQLIEVLLKYGSKETLSLTISALLKLYCECLENATKAKELVSYAKEREIYLSAESVEQFLNLLVKNKQNSSLSALMIKYGLK</sequence>
<dbReference type="SUPFAM" id="SSF48371">
    <property type="entry name" value="ARM repeat"/>
    <property type="match status" value="1"/>
</dbReference>
<name>A0A5N5TPB4_9CRUS</name>
<dbReference type="InterPro" id="IPR016024">
    <property type="entry name" value="ARM-type_fold"/>
</dbReference>
<keyword evidence="2" id="KW-1185">Reference proteome</keyword>
<organism evidence="1 2">
    <name type="scientific">Armadillidium nasatum</name>
    <dbReference type="NCBI Taxonomy" id="96803"/>
    <lineage>
        <taxon>Eukaryota</taxon>
        <taxon>Metazoa</taxon>
        <taxon>Ecdysozoa</taxon>
        <taxon>Arthropoda</taxon>
        <taxon>Crustacea</taxon>
        <taxon>Multicrustacea</taxon>
        <taxon>Malacostraca</taxon>
        <taxon>Eumalacostraca</taxon>
        <taxon>Peracarida</taxon>
        <taxon>Isopoda</taxon>
        <taxon>Oniscidea</taxon>
        <taxon>Crinocheta</taxon>
        <taxon>Armadillidiidae</taxon>
        <taxon>Armadillidium</taxon>
    </lineage>
</organism>
<protein>
    <recommendedName>
        <fullName evidence="3">Leucine-rich PPR motif-containing protein, mitochondrial</fullName>
    </recommendedName>
</protein>